<evidence type="ECO:0000313" key="9">
    <source>
        <dbReference type="Proteomes" id="UP000181870"/>
    </source>
</evidence>
<evidence type="ECO:0000259" key="7">
    <source>
        <dbReference type="Pfam" id="PF14322"/>
    </source>
</evidence>
<dbReference type="Proteomes" id="UP000181870">
    <property type="component" value="Unassembled WGS sequence"/>
</dbReference>
<evidence type="ECO:0000313" key="8">
    <source>
        <dbReference type="EMBL" id="SDI61433.1"/>
    </source>
</evidence>
<comment type="subcellular location">
    <subcellularLocation>
        <location evidence="1">Cell outer membrane</location>
    </subcellularLocation>
</comment>
<dbReference type="Pfam" id="PF07980">
    <property type="entry name" value="SusD_RagB"/>
    <property type="match status" value="1"/>
</dbReference>
<feature type="domain" description="SusD-like N-terminal" evidence="7">
    <location>
        <begin position="92"/>
        <end position="196"/>
    </location>
</feature>
<gene>
    <name evidence="8" type="ORF">SAMN05192582_10599</name>
</gene>
<evidence type="ECO:0000256" key="2">
    <source>
        <dbReference type="ARBA" id="ARBA00006275"/>
    </source>
</evidence>
<comment type="similarity">
    <text evidence="2">Belongs to the SusD family.</text>
</comment>
<evidence type="ECO:0000256" key="1">
    <source>
        <dbReference type="ARBA" id="ARBA00004442"/>
    </source>
</evidence>
<accession>A0A1G8M0M9</accession>
<evidence type="ECO:0000256" key="3">
    <source>
        <dbReference type="ARBA" id="ARBA00022729"/>
    </source>
</evidence>
<dbReference type="InterPro" id="IPR033985">
    <property type="entry name" value="SusD-like_N"/>
</dbReference>
<dbReference type="CDD" id="cd08977">
    <property type="entry name" value="SusD"/>
    <property type="match status" value="1"/>
</dbReference>
<dbReference type="InterPro" id="IPR012944">
    <property type="entry name" value="SusD_RagB_dom"/>
</dbReference>
<dbReference type="InterPro" id="IPR011990">
    <property type="entry name" value="TPR-like_helical_dom_sf"/>
</dbReference>
<sequence length="508" mass="58763">MLKSISIGLLLVFTSILGGCNLDTDDESKLPGDKFWSGPQANANAFMLSIYQSLRKATTSNGFFLYSGDVRCAPIIGQHQNDYLYLIQNEMKNYKSKKDWNEEGKTDDFGAIYNWKQMYEVVQSANIMIDEVVNIQNITDREVESYRAECRFLRSLAYFFMVRLFGDVPYYTEAYYAKPLPRTDKATVLRNCLSDLQSLLDSDPDCVILPWRNGKGSQHANRGATLTLMMHMNMWLAFFDEENMSTYYSEVKRLAETNSWIDGSYYQLQPMSQISQVFKGDSNEGLFEIAQNITTGEIFKTDHMWCSKVVYEVYSKNAPSFTYSTVFLKQLYPEEMEDLRKEYWFNYLYIEDIEGGSSTTIPVEIVKMLNSDRYESTLIPNSGNFIVFRLADAILLYAEALQKLGHYDKALEEVNRIRERAGATSFTTNDDLDASIYWERVRELMGEGHYFYDLVRTKKILDASFSTFADESGHRETTANLKQGSWTWPIYKGALENNAYISKNMYWE</sequence>
<dbReference type="GO" id="GO:0009279">
    <property type="term" value="C:cell outer membrane"/>
    <property type="evidence" value="ECO:0007669"/>
    <property type="project" value="UniProtKB-SubCell"/>
</dbReference>
<evidence type="ECO:0000256" key="4">
    <source>
        <dbReference type="ARBA" id="ARBA00023136"/>
    </source>
</evidence>
<dbReference type="AlphaFoldDB" id="A0A1G8M0M9"/>
<protein>
    <submittedName>
        <fullName evidence="8">Starch-binding associating with outer membrane</fullName>
    </submittedName>
</protein>
<name>A0A1G8M0M9_BACOV</name>
<reference evidence="8 9" key="1">
    <citation type="submission" date="2016-10" db="EMBL/GenBank/DDBJ databases">
        <authorList>
            <person name="de Groot N.N."/>
        </authorList>
    </citation>
    <scope>NUCLEOTIDE SEQUENCE [LARGE SCALE GENOMIC DNA]</scope>
    <source>
        <strain evidence="8 9">NLAE-zl-C57</strain>
    </source>
</reference>
<feature type="domain" description="RagB/SusD" evidence="6">
    <location>
        <begin position="258"/>
        <end position="507"/>
    </location>
</feature>
<dbReference type="SUPFAM" id="SSF48452">
    <property type="entry name" value="TPR-like"/>
    <property type="match status" value="1"/>
</dbReference>
<evidence type="ECO:0000259" key="6">
    <source>
        <dbReference type="Pfam" id="PF07980"/>
    </source>
</evidence>
<dbReference type="Gene3D" id="1.25.40.390">
    <property type="match status" value="1"/>
</dbReference>
<dbReference type="PROSITE" id="PS51257">
    <property type="entry name" value="PROKAR_LIPOPROTEIN"/>
    <property type="match status" value="1"/>
</dbReference>
<keyword evidence="3" id="KW-0732">Signal</keyword>
<keyword evidence="4" id="KW-0472">Membrane</keyword>
<dbReference type="RefSeq" id="WP_074638527.1">
    <property type="nucleotide sequence ID" value="NZ_FNDO01000059.1"/>
</dbReference>
<dbReference type="Pfam" id="PF14322">
    <property type="entry name" value="SusD-like_3"/>
    <property type="match status" value="1"/>
</dbReference>
<evidence type="ECO:0000256" key="5">
    <source>
        <dbReference type="ARBA" id="ARBA00023237"/>
    </source>
</evidence>
<dbReference type="EMBL" id="FNDO01000059">
    <property type="protein sequence ID" value="SDI61433.1"/>
    <property type="molecule type" value="Genomic_DNA"/>
</dbReference>
<proteinExistence type="inferred from homology"/>
<keyword evidence="5" id="KW-0998">Cell outer membrane</keyword>
<organism evidence="8 9">
    <name type="scientific">Bacteroides ovatus</name>
    <dbReference type="NCBI Taxonomy" id="28116"/>
    <lineage>
        <taxon>Bacteria</taxon>
        <taxon>Pseudomonadati</taxon>
        <taxon>Bacteroidota</taxon>
        <taxon>Bacteroidia</taxon>
        <taxon>Bacteroidales</taxon>
        <taxon>Bacteroidaceae</taxon>
        <taxon>Bacteroides</taxon>
    </lineage>
</organism>